<dbReference type="Pfam" id="PF00498">
    <property type="entry name" value="FHA"/>
    <property type="match status" value="1"/>
</dbReference>
<evidence type="ECO:0000256" key="1">
    <source>
        <dbReference type="ARBA" id="ARBA00022741"/>
    </source>
</evidence>
<dbReference type="PANTHER" id="PTHR24347">
    <property type="entry name" value="SERINE/THREONINE-PROTEIN KINASE"/>
    <property type="match status" value="1"/>
</dbReference>
<evidence type="ECO:0000313" key="6">
    <source>
        <dbReference type="EMBL" id="GMH82707.1"/>
    </source>
</evidence>
<dbReference type="InterPro" id="IPR000253">
    <property type="entry name" value="FHA_dom"/>
</dbReference>
<name>A0A9W7B2J1_9STRA</name>
<evidence type="ECO:0000259" key="5">
    <source>
        <dbReference type="PROSITE" id="PS50011"/>
    </source>
</evidence>
<evidence type="ECO:0000256" key="2">
    <source>
        <dbReference type="ARBA" id="ARBA00022840"/>
    </source>
</evidence>
<dbReference type="InterPro" id="IPR008271">
    <property type="entry name" value="Ser/Thr_kinase_AS"/>
</dbReference>
<gene>
    <name evidence="6" type="ORF">TrST_g3586</name>
</gene>
<evidence type="ECO:0000259" key="4">
    <source>
        <dbReference type="PROSITE" id="PS50006"/>
    </source>
</evidence>
<feature type="compositionally biased region" description="Pro residues" evidence="3">
    <location>
        <begin position="222"/>
        <end position="233"/>
    </location>
</feature>
<dbReference type="Gene3D" id="1.10.510.10">
    <property type="entry name" value="Transferase(Phosphotransferase) domain 1"/>
    <property type="match status" value="1"/>
</dbReference>
<feature type="domain" description="FHA" evidence="4">
    <location>
        <begin position="91"/>
        <end position="155"/>
    </location>
</feature>
<dbReference type="PROSITE" id="PS00108">
    <property type="entry name" value="PROTEIN_KINASE_ST"/>
    <property type="match status" value="1"/>
</dbReference>
<dbReference type="EMBL" id="BRXY01000272">
    <property type="protein sequence ID" value="GMH82707.1"/>
    <property type="molecule type" value="Genomic_DNA"/>
</dbReference>
<dbReference type="SUPFAM" id="SSF56112">
    <property type="entry name" value="Protein kinase-like (PK-like)"/>
    <property type="match status" value="1"/>
</dbReference>
<dbReference type="SMART" id="SM00240">
    <property type="entry name" value="FHA"/>
    <property type="match status" value="1"/>
</dbReference>
<feature type="compositionally biased region" description="Basic and acidic residues" evidence="3">
    <location>
        <begin position="648"/>
        <end position="665"/>
    </location>
</feature>
<dbReference type="GO" id="GO:0004672">
    <property type="term" value="F:protein kinase activity"/>
    <property type="evidence" value="ECO:0007669"/>
    <property type="project" value="InterPro"/>
</dbReference>
<dbReference type="PROSITE" id="PS50006">
    <property type="entry name" value="FHA_DOMAIN"/>
    <property type="match status" value="1"/>
</dbReference>
<feature type="region of interest" description="Disordered" evidence="3">
    <location>
        <begin position="1"/>
        <end position="27"/>
    </location>
</feature>
<proteinExistence type="predicted"/>
<dbReference type="FunFam" id="3.30.200.20:FF:000042">
    <property type="entry name" value="Aurora kinase A"/>
    <property type="match status" value="1"/>
</dbReference>
<keyword evidence="1" id="KW-0547">Nucleotide-binding</keyword>
<dbReference type="OrthoDB" id="40902at2759"/>
<dbReference type="SUPFAM" id="SSF49879">
    <property type="entry name" value="SMAD/FHA domain"/>
    <property type="match status" value="1"/>
</dbReference>
<feature type="region of interest" description="Disordered" evidence="3">
    <location>
        <begin position="524"/>
        <end position="607"/>
    </location>
</feature>
<evidence type="ECO:0000256" key="3">
    <source>
        <dbReference type="SAM" id="MobiDB-lite"/>
    </source>
</evidence>
<dbReference type="Proteomes" id="UP001165085">
    <property type="component" value="Unassembled WGS sequence"/>
</dbReference>
<dbReference type="PROSITE" id="PS50011">
    <property type="entry name" value="PROTEIN_KINASE_DOM"/>
    <property type="match status" value="1"/>
</dbReference>
<keyword evidence="7" id="KW-1185">Reference proteome</keyword>
<feature type="compositionally biased region" description="Basic and acidic residues" evidence="3">
    <location>
        <begin position="682"/>
        <end position="691"/>
    </location>
</feature>
<feature type="domain" description="Protein kinase" evidence="5">
    <location>
        <begin position="250"/>
        <end position="505"/>
    </location>
</feature>
<sequence length="734" mass="81774">MSQFHTQIEEEVTRFPETTSLSSLKEPVKGPWGKLIPSRVGGQQYDLDFKAPTEEERALLPPKNTHNGGPATKPLQIFGLSLTPGTHFSHYTLGRSPSANLTLKALDKDSHRLISNRHCSLYCQLTEEIGLNQLRLEVYLEDTSANGTMINGSIRLRKGERRLLNTGDEIGLISPQNLSKTLSKKDKADIVRGYSWTFLNVWQQRAPVTFHMPSSQDNANPPLMPPPSKPVAPQPKRSSTIQSGRIEEWYDLRHTLGTGTCGLVKFALNKQSGEHFAVKIIPKSKWGKEEWLGEVEVQKNLDHPYIVGMVDVFEDAKAVYLVMELMEGGDLFDRIVRLGFYEEGKARKVMRRLLSSVSYLHSLKIIHRDLKPENIMLPSSSDVAVKLTDFGLAKEQGEGLKTFCGTPQYFAPEVMRRRMTVKGRGRYDVKSDMWSLGVIMYVLLSGAPPFDVQAGWENLASTKIQFTGPRWNSVSPEGKELVLKLLDVDPVKRFSVEEAMDHPWIGVEDGDTHVHPLDDPLLKDVKYGGKRKKRESTAGLVSLEEEKPAPKKVNPPPAPEPSNANTTTVKFAETDHSTAGGKKKKKKTTKNMDLAAKSPGSSKILMDAPANNELGEDPIEEEEDFAAGSKLLESCGFTVKKAERVTPKRPRVNVEKENETADKNKKVQKTLTGEKFKELVTDGGEEGKDFDLASSTSTLKTTVGNPQVPEQSSVLPQKEKQERGQRTLVGMWTK</sequence>
<comment type="caution">
    <text evidence="6">The sequence shown here is derived from an EMBL/GenBank/DDBJ whole genome shotgun (WGS) entry which is preliminary data.</text>
</comment>
<dbReference type="CDD" id="cd05117">
    <property type="entry name" value="STKc_CAMK"/>
    <property type="match status" value="1"/>
</dbReference>
<feature type="region of interest" description="Disordered" evidence="3">
    <location>
        <begin position="682"/>
        <end position="734"/>
    </location>
</feature>
<organism evidence="6 7">
    <name type="scientific">Triparma strigata</name>
    <dbReference type="NCBI Taxonomy" id="1606541"/>
    <lineage>
        <taxon>Eukaryota</taxon>
        <taxon>Sar</taxon>
        <taxon>Stramenopiles</taxon>
        <taxon>Ochrophyta</taxon>
        <taxon>Bolidophyceae</taxon>
        <taxon>Parmales</taxon>
        <taxon>Triparmaceae</taxon>
        <taxon>Triparma</taxon>
    </lineage>
</organism>
<reference evidence="7" key="1">
    <citation type="journal article" date="2023" name="Commun. Biol.">
        <title>Genome analysis of Parmales, the sister group of diatoms, reveals the evolutionary specialization of diatoms from phago-mixotrophs to photoautotrophs.</title>
        <authorList>
            <person name="Ban H."/>
            <person name="Sato S."/>
            <person name="Yoshikawa S."/>
            <person name="Yamada K."/>
            <person name="Nakamura Y."/>
            <person name="Ichinomiya M."/>
            <person name="Sato N."/>
            <person name="Blanc-Mathieu R."/>
            <person name="Endo H."/>
            <person name="Kuwata A."/>
            <person name="Ogata H."/>
        </authorList>
    </citation>
    <scope>NUCLEOTIDE SEQUENCE [LARGE SCALE GENOMIC DNA]</scope>
    <source>
        <strain evidence="7">NIES 3701</strain>
    </source>
</reference>
<protein>
    <submittedName>
        <fullName evidence="6">Uncharacterized protein</fullName>
    </submittedName>
</protein>
<accession>A0A9W7B2J1</accession>
<dbReference type="InterPro" id="IPR011009">
    <property type="entry name" value="Kinase-like_dom_sf"/>
</dbReference>
<dbReference type="InterPro" id="IPR008984">
    <property type="entry name" value="SMAD_FHA_dom_sf"/>
</dbReference>
<dbReference type="AlphaFoldDB" id="A0A9W7B2J1"/>
<keyword evidence="2" id="KW-0067">ATP-binding</keyword>
<dbReference type="FunFam" id="1.10.510.10:FF:000571">
    <property type="entry name" value="Maternal embryonic leucine zipper kinase"/>
    <property type="match status" value="1"/>
</dbReference>
<evidence type="ECO:0000313" key="7">
    <source>
        <dbReference type="Proteomes" id="UP001165085"/>
    </source>
</evidence>
<feature type="region of interest" description="Disordered" evidence="3">
    <location>
        <begin position="648"/>
        <end position="669"/>
    </location>
</feature>
<dbReference type="Gene3D" id="2.60.200.20">
    <property type="match status" value="1"/>
</dbReference>
<dbReference type="GO" id="GO:0005524">
    <property type="term" value="F:ATP binding"/>
    <property type="evidence" value="ECO:0007669"/>
    <property type="project" value="UniProtKB-KW"/>
</dbReference>
<feature type="region of interest" description="Disordered" evidence="3">
    <location>
        <begin position="212"/>
        <end position="238"/>
    </location>
</feature>
<dbReference type="Pfam" id="PF00069">
    <property type="entry name" value="Pkinase"/>
    <property type="match status" value="1"/>
</dbReference>
<feature type="compositionally biased region" description="Polar residues" evidence="3">
    <location>
        <begin position="693"/>
        <end position="715"/>
    </location>
</feature>
<dbReference type="SMART" id="SM00220">
    <property type="entry name" value="S_TKc"/>
    <property type="match status" value="1"/>
</dbReference>
<dbReference type="InterPro" id="IPR000719">
    <property type="entry name" value="Prot_kinase_dom"/>
</dbReference>